<evidence type="ECO:0000256" key="9">
    <source>
        <dbReference type="PIRNR" id="PIRNR000774"/>
    </source>
</evidence>
<dbReference type="Pfam" id="PF00309">
    <property type="entry name" value="Sigma54_AID"/>
    <property type="match status" value="1"/>
</dbReference>
<protein>
    <recommendedName>
        <fullName evidence="9">RNA polymerase sigma-54 factor</fullName>
    </recommendedName>
</protein>
<dbReference type="EMBL" id="SLXU01000005">
    <property type="protein sequence ID" value="TCP61396.1"/>
    <property type="molecule type" value="Genomic_DNA"/>
</dbReference>
<dbReference type="Pfam" id="PF04552">
    <property type="entry name" value="Sigma54_DBD"/>
    <property type="match status" value="1"/>
</dbReference>
<proteinExistence type="inferred from homology"/>
<comment type="similarity">
    <text evidence="1 9">Belongs to the sigma-54 factor family.</text>
</comment>
<accession>A0A4V2SWA8</accession>
<evidence type="ECO:0000259" key="11">
    <source>
        <dbReference type="Pfam" id="PF04963"/>
    </source>
</evidence>
<dbReference type="OrthoDB" id="9814402at2"/>
<evidence type="ECO:0000313" key="12">
    <source>
        <dbReference type="EMBL" id="TCP61396.1"/>
    </source>
</evidence>
<feature type="domain" description="RNA polymerase sigma factor 54 core-binding" evidence="11">
    <location>
        <begin position="88"/>
        <end position="268"/>
    </location>
</feature>
<dbReference type="Gene3D" id="1.10.10.60">
    <property type="entry name" value="Homeodomain-like"/>
    <property type="match status" value="1"/>
</dbReference>
<sequence length="449" mass="49512">MQLQTIQSVSQRQSLVVTAQLQQAICMLQMSNADLRSFLETEAAENPFFEAELAAQVQERKRQEVAPALPMSRGGAEGDFDFIQMRAEERQKSLYAHVSAQFDMMFDLPAERIAAEVFLEALEPSGWLGDRLEVIAARAGLDIYAAEEMLNRVQRVEPAGLFARSLAECLELQAADRGFLTPLFERLLENLSLLARADLKALCRACECDMEALRPQLRLLRCLDPKPGAGFDAEEPAERAPDLIVTGRPGAWGVELNNSTLPTVIVDERAAEMFGADRAAAPYVAERLSSARWFRRAVEHRNQTTLKVGAEIVRRQAEFLEYGPARIRPMILRDVAAAVGVHESTVSRVTTGLMIATPQGTFPLKTFFSAALAGAEEGDEAQSAAAVRHRIQNLIREERPGAPLSDDEIARIVSGDGIRLARRTVAKYREGLGIPSSFQRRRAARLAAG</sequence>
<evidence type="ECO:0000259" key="10">
    <source>
        <dbReference type="Pfam" id="PF04552"/>
    </source>
</evidence>
<evidence type="ECO:0000256" key="1">
    <source>
        <dbReference type="ARBA" id="ARBA00008798"/>
    </source>
</evidence>
<name>A0A4V2SWA8_9RHOB</name>
<evidence type="ECO:0000256" key="4">
    <source>
        <dbReference type="ARBA" id="ARBA00022695"/>
    </source>
</evidence>
<dbReference type="InterPro" id="IPR007046">
    <property type="entry name" value="RNA_pol_sigma_54_core-bd"/>
</dbReference>
<keyword evidence="6 9" id="KW-0731">Sigma factor</keyword>
<evidence type="ECO:0000256" key="6">
    <source>
        <dbReference type="ARBA" id="ARBA00023082"/>
    </source>
</evidence>
<keyword evidence="3 9" id="KW-0808">Transferase</keyword>
<evidence type="ECO:0000256" key="5">
    <source>
        <dbReference type="ARBA" id="ARBA00023015"/>
    </source>
</evidence>
<evidence type="ECO:0000256" key="3">
    <source>
        <dbReference type="ARBA" id="ARBA00022679"/>
    </source>
</evidence>
<dbReference type="Gene3D" id="1.10.10.1330">
    <property type="entry name" value="RNA polymerase sigma-54 factor, core-binding domain"/>
    <property type="match status" value="1"/>
</dbReference>
<dbReference type="InterPro" id="IPR007634">
    <property type="entry name" value="RNA_pol_sigma_54_DNA-bd"/>
</dbReference>
<dbReference type="PRINTS" id="PR00045">
    <property type="entry name" value="SIGMA54FCT"/>
</dbReference>
<dbReference type="PROSITE" id="PS00718">
    <property type="entry name" value="SIGMA54_2"/>
    <property type="match status" value="1"/>
</dbReference>
<dbReference type="AlphaFoldDB" id="A0A4V2SWA8"/>
<dbReference type="GO" id="GO:0006352">
    <property type="term" value="P:DNA-templated transcription initiation"/>
    <property type="evidence" value="ECO:0007669"/>
    <property type="project" value="InterPro"/>
</dbReference>
<dbReference type="PROSITE" id="PS50044">
    <property type="entry name" value="SIGMA54_3"/>
    <property type="match status" value="1"/>
</dbReference>
<dbReference type="GO" id="GO:0003677">
    <property type="term" value="F:DNA binding"/>
    <property type="evidence" value="ECO:0007669"/>
    <property type="project" value="UniProtKB-KW"/>
</dbReference>
<dbReference type="GO" id="GO:0000428">
    <property type="term" value="C:DNA-directed RNA polymerase complex"/>
    <property type="evidence" value="ECO:0007669"/>
    <property type="project" value="UniProtKB-KW"/>
</dbReference>
<dbReference type="PIRSF" id="PIRSF000774">
    <property type="entry name" value="RpoN"/>
    <property type="match status" value="1"/>
</dbReference>
<gene>
    <name evidence="12" type="ORF">EV663_105114</name>
</gene>
<comment type="function">
    <text evidence="9">Sigma factors are initiation factors that promote the attachment of RNA polymerase to specific initiation sites and are then released.</text>
</comment>
<keyword evidence="13" id="KW-1185">Reference proteome</keyword>
<keyword evidence="7 9" id="KW-0238">DNA-binding</keyword>
<dbReference type="PANTHER" id="PTHR32248:SF4">
    <property type="entry name" value="RNA POLYMERASE SIGMA-54 FACTOR"/>
    <property type="match status" value="1"/>
</dbReference>
<keyword evidence="2 9" id="KW-0240">DNA-directed RNA polymerase</keyword>
<dbReference type="PANTHER" id="PTHR32248">
    <property type="entry name" value="RNA POLYMERASE SIGMA-54 FACTOR"/>
    <property type="match status" value="1"/>
</dbReference>
<dbReference type="InterPro" id="IPR000394">
    <property type="entry name" value="RNA_pol_sigma_54"/>
</dbReference>
<dbReference type="Proteomes" id="UP000295050">
    <property type="component" value="Unassembled WGS sequence"/>
</dbReference>
<evidence type="ECO:0000256" key="8">
    <source>
        <dbReference type="ARBA" id="ARBA00023163"/>
    </source>
</evidence>
<reference evidence="12 13" key="1">
    <citation type="submission" date="2019-03" db="EMBL/GenBank/DDBJ databases">
        <title>Genomic Encyclopedia of Type Strains, Phase IV (KMG-IV): sequencing the most valuable type-strain genomes for metagenomic binning, comparative biology and taxonomic classification.</title>
        <authorList>
            <person name="Goeker M."/>
        </authorList>
    </citation>
    <scope>NUCLEOTIDE SEQUENCE [LARGE SCALE GENOMIC DNA]</scope>
    <source>
        <strain evidence="12 13">DSM 24766</strain>
    </source>
</reference>
<organism evidence="12 13">
    <name type="scientific">Rhodovulum bhavnagarense</name>
    <dbReference type="NCBI Taxonomy" id="992286"/>
    <lineage>
        <taxon>Bacteria</taxon>
        <taxon>Pseudomonadati</taxon>
        <taxon>Pseudomonadota</taxon>
        <taxon>Alphaproteobacteria</taxon>
        <taxon>Rhodobacterales</taxon>
        <taxon>Paracoccaceae</taxon>
        <taxon>Rhodovulum</taxon>
    </lineage>
</organism>
<evidence type="ECO:0000313" key="13">
    <source>
        <dbReference type="Proteomes" id="UP000295050"/>
    </source>
</evidence>
<dbReference type="InterPro" id="IPR038709">
    <property type="entry name" value="RpoN_core-bd_sf"/>
</dbReference>
<comment type="caution">
    <text evidence="12">The sequence shown here is derived from an EMBL/GenBank/DDBJ whole genome shotgun (WGS) entry which is preliminary data.</text>
</comment>
<evidence type="ECO:0000256" key="2">
    <source>
        <dbReference type="ARBA" id="ARBA00022478"/>
    </source>
</evidence>
<dbReference type="GO" id="GO:0001216">
    <property type="term" value="F:DNA-binding transcription activator activity"/>
    <property type="evidence" value="ECO:0007669"/>
    <property type="project" value="InterPro"/>
</dbReference>
<dbReference type="NCBIfam" id="TIGR02395">
    <property type="entry name" value="rpoN_sigma"/>
    <property type="match status" value="1"/>
</dbReference>
<dbReference type="Pfam" id="PF04963">
    <property type="entry name" value="Sigma54_CBD"/>
    <property type="match status" value="1"/>
</dbReference>
<dbReference type="PROSITE" id="PS00717">
    <property type="entry name" value="SIGMA54_1"/>
    <property type="match status" value="1"/>
</dbReference>
<evidence type="ECO:0000256" key="7">
    <source>
        <dbReference type="ARBA" id="ARBA00023125"/>
    </source>
</evidence>
<keyword evidence="5 9" id="KW-0805">Transcription regulation</keyword>
<dbReference type="RefSeq" id="WP_132951179.1">
    <property type="nucleotide sequence ID" value="NZ_SLXU01000005.1"/>
</dbReference>
<keyword evidence="4 9" id="KW-0548">Nucleotidyltransferase</keyword>
<feature type="domain" description="RNA polymerase sigma factor 54 DNA-binding" evidence="10">
    <location>
        <begin position="283"/>
        <end position="442"/>
    </location>
</feature>
<dbReference type="GO" id="GO:0016987">
    <property type="term" value="F:sigma factor activity"/>
    <property type="evidence" value="ECO:0007669"/>
    <property type="project" value="UniProtKB-KW"/>
</dbReference>
<keyword evidence="8 9" id="KW-0804">Transcription</keyword>
<dbReference type="GO" id="GO:0016779">
    <property type="term" value="F:nucleotidyltransferase activity"/>
    <property type="evidence" value="ECO:0007669"/>
    <property type="project" value="UniProtKB-KW"/>
</dbReference>